<dbReference type="PANTHER" id="PTHR42693">
    <property type="entry name" value="ARYLSULFATASE FAMILY MEMBER"/>
    <property type="match status" value="1"/>
</dbReference>
<evidence type="ECO:0000313" key="7">
    <source>
        <dbReference type="EMBL" id="MFB5946861.1"/>
    </source>
</evidence>
<dbReference type="SUPFAM" id="SSF53649">
    <property type="entry name" value="Alkaline phosphatase-like"/>
    <property type="match status" value="1"/>
</dbReference>
<dbReference type="Gene3D" id="3.30.1120.10">
    <property type="match status" value="1"/>
</dbReference>
<keyword evidence="2" id="KW-0479">Metal-binding</keyword>
<protein>
    <submittedName>
        <fullName evidence="7">Arylsulfatase</fullName>
        <ecNumber evidence="7">3.1.6.-</ecNumber>
    </submittedName>
</protein>
<dbReference type="PROSITE" id="PS00149">
    <property type="entry name" value="SULFATASE_2"/>
    <property type="match status" value="1"/>
</dbReference>
<dbReference type="EMBL" id="JBBVGT010000003">
    <property type="protein sequence ID" value="MFB5946861.1"/>
    <property type="molecule type" value="Genomic_DNA"/>
</dbReference>
<reference evidence="7 8" key="1">
    <citation type="submission" date="2024-04" db="EMBL/GenBank/DDBJ databases">
        <title>Albibacterium profundi sp. nov., isolated from sediment of the Challenger Deep of Mariana Trench.</title>
        <authorList>
            <person name="Wang Y."/>
        </authorList>
    </citation>
    <scope>NUCLEOTIDE SEQUENCE [LARGE SCALE GENOMIC DNA]</scope>
    <source>
        <strain evidence="7 8">RHL897</strain>
    </source>
</reference>
<dbReference type="InterPro" id="IPR024607">
    <property type="entry name" value="Sulfatase_CS"/>
</dbReference>
<name>A0ABV5CH21_9SPHI</name>
<proteinExistence type="inferred from homology"/>
<evidence type="ECO:0000256" key="5">
    <source>
        <dbReference type="SAM" id="SignalP"/>
    </source>
</evidence>
<dbReference type="RefSeq" id="WP_375558390.1">
    <property type="nucleotide sequence ID" value="NZ_JBBVGT010000003.1"/>
</dbReference>
<accession>A0ABV5CH21</accession>
<dbReference type="EC" id="3.1.6.-" evidence="7"/>
<organism evidence="7 8">
    <name type="scientific">Albibacterium profundi</name>
    <dbReference type="NCBI Taxonomy" id="3134906"/>
    <lineage>
        <taxon>Bacteria</taxon>
        <taxon>Pseudomonadati</taxon>
        <taxon>Bacteroidota</taxon>
        <taxon>Sphingobacteriia</taxon>
        <taxon>Sphingobacteriales</taxon>
        <taxon>Sphingobacteriaceae</taxon>
        <taxon>Albibacterium</taxon>
    </lineage>
</organism>
<gene>
    <name evidence="7" type="ORF">WKR92_13585</name>
</gene>
<dbReference type="InterPro" id="IPR050738">
    <property type="entry name" value="Sulfatase"/>
</dbReference>
<dbReference type="CDD" id="cd16025">
    <property type="entry name" value="PAS_like"/>
    <property type="match status" value="1"/>
</dbReference>
<evidence type="ECO:0000256" key="4">
    <source>
        <dbReference type="ARBA" id="ARBA00022837"/>
    </source>
</evidence>
<keyword evidence="3 7" id="KW-0378">Hydrolase</keyword>
<evidence type="ECO:0000256" key="2">
    <source>
        <dbReference type="ARBA" id="ARBA00022723"/>
    </source>
</evidence>
<evidence type="ECO:0000256" key="1">
    <source>
        <dbReference type="ARBA" id="ARBA00008779"/>
    </source>
</evidence>
<dbReference type="GO" id="GO:0016787">
    <property type="term" value="F:hydrolase activity"/>
    <property type="evidence" value="ECO:0007669"/>
    <property type="project" value="UniProtKB-KW"/>
</dbReference>
<comment type="caution">
    <text evidence="7">The sequence shown here is derived from an EMBL/GenBank/DDBJ whole genome shotgun (WGS) entry which is preliminary data.</text>
</comment>
<evidence type="ECO:0000256" key="3">
    <source>
        <dbReference type="ARBA" id="ARBA00022801"/>
    </source>
</evidence>
<dbReference type="InterPro" id="IPR017850">
    <property type="entry name" value="Alkaline_phosphatase_core_sf"/>
</dbReference>
<keyword evidence="8" id="KW-1185">Reference proteome</keyword>
<keyword evidence="4" id="KW-0106">Calcium</keyword>
<evidence type="ECO:0000259" key="6">
    <source>
        <dbReference type="Pfam" id="PF00884"/>
    </source>
</evidence>
<feature type="domain" description="Sulfatase N-terminal" evidence="6">
    <location>
        <begin position="30"/>
        <end position="453"/>
    </location>
</feature>
<feature type="signal peptide" evidence="5">
    <location>
        <begin position="1"/>
        <end position="18"/>
    </location>
</feature>
<dbReference type="Proteomes" id="UP001580928">
    <property type="component" value="Unassembled WGS sequence"/>
</dbReference>
<dbReference type="PANTHER" id="PTHR42693:SF53">
    <property type="entry name" value="ENDO-4-O-SULFATASE"/>
    <property type="match status" value="1"/>
</dbReference>
<dbReference type="InterPro" id="IPR000917">
    <property type="entry name" value="Sulfatase_N"/>
</dbReference>
<dbReference type="Pfam" id="PF00884">
    <property type="entry name" value="Sulfatase"/>
    <property type="match status" value="1"/>
</dbReference>
<dbReference type="Gene3D" id="3.40.720.10">
    <property type="entry name" value="Alkaline Phosphatase, subunit A"/>
    <property type="match status" value="1"/>
</dbReference>
<evidence type="ECO:0000313" key="8">
    <source>
        <dbReference type="Proteomes" id="UP001580928"/>
    </source>
</evidence>
<comment type="similarity">
    <text evidence="1">Belongs to the sulfatase family.</text>
</comment>
<feature type="chain" id="PRO_5045847788" evidence="5">
    <location>
        <begin position="19"/>
        <end position="558"/>
    </location>
</feature>
<keyword evidence="5" id="KW-0732">Signal</keyword>
<sequence length="558" mass="63414">MKNLLLLLLSILFLSANSYSQKRETKTNPPNILVIMADDLGYSDLGCYGGEIETPNLDFLAKEGVRFKQFYNTSRCCPSRAALLTGQYNHVAGIGEMTTQTEAPGYQGHLTDNTVTLAEVLKEAGYQTAMVGKWHVSNTIVQPDAKEQLKWLNHQSTHPLFSPIEQYPTRRGFDKYYGTIWGVVDFFDPFSLVNGEEAVRSVPDDYYHTDALNDTAVAYIENFSKDQPFFMYLAHNAPHWPLQALPEDIAKYENTYQVGWQAIREQRYKRMVDLGLIDPKTEPLSERLHPEQSWEDNPNKEWDAHAMAVHAAMVDRMDQGIGRIIDKLRERGQLDNTLIVFLSDNGASPENAMRYGPGFDRPSQTRDGETIHYPVDKDVLPGPQTTFTSFGANWANVSNTPWREAKAQSFEGGVRTPMIAFLPKSMKAKRGSINNQHVGHIMDFMNTFIEIADADYPATFNGHEITASDGISFLSALHGKKSNGHEELFNEHFNAKYARIGDWKLVVRPRAESKWELYNVKTDATETKNLATTYPQKVKEMSERWKVWADQHQVYPKP</sequence>